<accession>A0ABP8GNN8</accession>
<protein>
    <recommendedName>
        <fullName evidence="3">6-bladed beta-propeller protein</fullName>
    </recommendedName>
</protein>
<keyword evidence="2" id="KW-1185">Reference proteome</keyword>
<evidence type="ECO:0008006" key="3">
    <source>
        <dbReference type="Google" id="ProtNLM"/>
    </source>
</evidence>
<evidence type="ECO:0000313" key="2">
    <source>
        <dbReference type="Proteomes" id="UP001500582"/>
    </source>
</evidence>
<name>A0ABP8GNN8_9SPHI</name>
<evidence type="ECO:0000313" key="1">
    <source>
        <dbReference type="EMBL" id="GAA4327680.1"/>
    </source>
</evidence>
<reference evidence="2" key="1">
    <citation type="journal article" date="2019" name="Int. J. Syst. Evol. Microbiol.">
        <title>The Global Catalogue of Microorganisms (GCM) 10K type strain sequencing project: providing services to taxonomists for standard genome sequencing and annotation.</title>
        <authorList>
            <consortium name="The Broad Institute Genomics Platform"/>
            <consortium name="The Broad Institute Genome Sequencing Center for Infectious Disease"/>
            <person name="Wu L."/>
            <person name="Ma J."/>
        </authorList>
    </citation>
    <scope>NUCLEOTIDE SEQUENCE [LARGE SCALE GENOMIC DNA]</scope>
    <source>
        <strain evidence="2">JCM 17705</strain>
    </source>
</reference>
<sequence length="297" mass="34789">MVSHTLTNFEIDDSNEQILVRDSTIQNEIHRYTYDGQLVETQKVPLAFWDMALIDKNEIALYRSFSQLKKEGDFLSTTDFNFHNLLLYKNSKLIQGYLPYDTTITVQSDVLNTKKNFYRSNGTTLFCQPYDYKIYEIKQDGIRPIYEFVFPNKYSLPVDFNSDKSYCGKKISYLKQKPDKIFTLSDMYKVGHQLYFTFFSYNLSSIIFAYDLNSHSLTPLFKLPSNKNVNFLPLGRSLHAADATSIYTSLPSAEFVKYSWQMKKMQENQLPLNVRQLLKSISNRDNPIIIQLYPKQK</sequence>
<dbReference type="EMBL" id="BAABFT010000008">
    <property type="protein sequence ID" value="GAA4327680.1"/>
    <property type="molecule type" value="Genomic_DNA"/>
</dbReference>
<proteinExistence type="predicted"/>
<comment type="caution">
    <text evidence="1">The sequence shown here is derived from an EMBL/GenBank/DDBJ whole genome shotgun (WGS) entry which is preliminary data.</text>
</comment>
<dbReference type="Proteomes" id="UP001500582">
    <property type="component" value="Unassembled WGS sequence"/>
</dbReference>
<organism evidence="1 2">
    <name type="scientific">Mucilaginibacter gynuensis</name>
    <dbReference type="NCBI Taxonomy" id="1302236"/>
    <lineage>
        <taxon>Bacteria</taxon>
        <taxon>Pseudomonadati</taxon>
        <taxon>Bacteroidota</taxon>
        <taxon>Sphingobacteriia</taxon>
        <taxon>Sphingobacteriales</taxon>
        <taxon>Sphingobacteriaceae</taxon>
        <taxon>Mucilaginibacter</taxon>
    </lineage>
</organism>
<dbReference type="Pfam" id="PF17170">
    <property type="entry name" value="DUF5128"/>
    <property type="match status" value="1"/>
</dbReference>
<gene>
    <name evidence="1" type="ORF">GCM10023149_31230</name>
</gene>